<feature type="signal peptide" evidence="1">
    <location>
        <begin position="1"/>
        <end position="21"/>
    </location>
</feature>
<dbReference type="Proteomes" id="UP000247838">
    <property type="component" value="Unassembled WGS sequence"/>
</dbReference>
<evidence type="ECO:0000313" key="2">
    <source>
        <dbReference type="EMBL" id="PXY96142.1"/>
    </source>
</evidence>
<comment type="caution">
    <text evidence="2">The sequence shown here is derived from an EMBL/GenBank/DDBJ whole genome shotgun (WGS) entry which is preliminary data.</text>
</comment>
<name>A0A318MT02_FRIPE</name>
<gene>
    <name evidence="2" type="ORF">DKK76_04430</name>
</gene>
<proteinExistence type="predicted"/>
<organism evidence="2 3">
    <name type="scientific">Frischella perrara</name>
    <dbReference type="NCBI Taxonomy" id="1267021"/>
    <lineage>
        <taxon>Bacteria</taxon>
        <taxon>Pseudomonadati</taxon>
        <taxon>Pseudomonadota</taxon>
        <taxon>Gammaproteobacteria</taxon>
        <taxon>Orbales</taxon>
        <taxon>Orbaceae</taxon>
        <taxon>Frischella</taxon>
    </lineage>
</organism>
<reference evidence="2 3" key="1">
    <citation type="submission" date="2018-05" db="EMBL/GenBank/DDBJ databases">
        <title>Reference genomes for bee gut microbiota database.</title>
        <authorList>
            <person name="Ellegaard K.M."/>
        </authorList>
    </citation>
    <scope>NUCLEOTIDE SEQUENCE [LARGE SCALE GENOMIC DNA]</scope>
    <source>
        <strain evidence="2 3">ESL0167</strain>
    </source>
</reference>
<evidence type="ECO:0008006" key="4">
    <source>
        <dbReference type="Google" id="ProtNLM"/>
    </source>
</evidence>
<feature type="chain" id="PRO_5016443964" description="Lipoprotein" evidence="1">
    <location>
        <begin position="22"/>
        <end position="164"/>
    </location>
</feature>
<evidence type="ECO:0000313" key="3">
    <source>
        <dbReference type="Proteomes" id="UP000247838"/>
    </source>
</evidence>
<evidence type="ECO:0000256" key="1">
    <source>
        <dbReference type="SAM" id="SignalP"/>
    </source>
</evidence>
<accession>A0A318MT02</accession>
<dbReference type="RefSeq" id="WP_110443309.1">
    <property type="nucleotide sequence ID" value="NZ_QGLM01000007.1"/>
</dbReference>
<sequence>MNIFKYKIVILVTLLSLSACGSNYENLEEKARIELKKELGKYCEANNYSYCEIYTKCYIDIFYQLNQDAQYTLRLLSNVMSESEQSKFNNQKNPMDIIYSKLKDSEEKNDKYSILNYSAMLYPHNKCSSIINAESYNISRHQNIIDRLLYEKKSLIITKEKLNI</sequence>
<keyword evidence="1" id="KW-0732">Signal</keyword>
<protein>
    <recommendedName>
        <fullName evidence="4">Lipoprotein</fullName>
    </recommendedName>
</protein>
<dbReference type="EMBL" id="QGLM01000007">
    <property type="protein sequence ID" value="PXY96142.1"/>
    <property type="molecule type" value="Genomic_DNA"/>
</dbReference>
<dbReference type="PROSITE" id="PS51257">
    <property type="entry name" value="PROKAR_LIPOPROTEIN"/>
    <property type="match status" value="1"/>
</dbReference>
<dbReference type="AlphaFoldDB" id="A0A318MT02"/>